<dbReference type="AlphaFoldDB" id="A0AB36FQX4"/>
<reference evidence="2 3" key="1">
    <citation type="submission" date="2016-09" db="EMBL/GenBank/DDBJ databases">
        <title>Draft Genome Sequence of four Alteromonas macleodii strains isolated from copper coupons and grown long-term at elevated copper levels.</title>
        <authorList>
            <person name="Cusick K."/>
            <person name="Dale J."/>
            <person name="Little B."/>
            <person name="Biffinger J."/>
        </authorList>
    </citation>
    <scope>NUCLEOTIDE SEQUENCE [LARGE SCALE GENOMIC DNA]</scope>
    <source>
        <strain evidence="2 3">KCP01</strain>
    </source>
</reference>
<sequence>MTEKKYVNAWFVISILSILVGIYINYVFIVKDGGVPNKAELTIISGQLNAFETKSNGIKFKLSGFEPALIVKTKKENLKLLEVFENTQGDALFEVLVDETKEECQQKLSYSCSVWSLQIDESPFLDYGTSAKQVQETSDRINIFSKVLIAVGIIGAFALALYKVKLNKTK</sequence>
<feature type="transmembrane region" description="Helical" evidence="1">
    <location>
        <begin position="7"/>
        <end position="29"/>
    </location>
</feature>
<comment type="caution">
    <text evidence="2">The sequence shown here is derived from an EMBL/GenBank/DDBJ whole genome shotgun (WGS) entry which is preliminary data.</text>
</comment>
<keyword evidence="1" id="KW-0472">Membrane</keyword>
<dbReference type="RefSeq" id="WP_069945748.1">
    <property type="nucleotide sequence ID" value="NZ_JAWQJS010000041.1"/>
</dbReference>
<keyword evidence="1" id="KW-0812">Transmembrane</keyword>
<keyword evidence="1" id="KW-1133">Transmembrane helix</keyword>
<keyword evidence="3" id="KW-1185">Reference proteome</keyword>
<name>A0AB36FQX4_ALTMA</name>
<proteinExistence type="predicted"/>
<protein>
    <submittedName>
        <fullName evidence="2">Uncharacterized protein</fullName>
    </submittedName>
</protein>
<feature type="transmembrane region" description="Helical" evidence="1">
    <location>
        <begin position="143"/>
        <end position="162"/>
    </location>
</feature>
<dbReference type="Proteomes" id="UP000095392">
    <property type="component" value="Unassembled WGS sequence"/>
</dbReference>
<evidence type="ECO:0000313" key="2">
    <source>
        <dbReference type="EMBL" id="OES24950.1"/>
    </source>
</evidence>
<evidence type="ECO:0000313" key="3">
    <source>
        <dbReference type="Proteomes" id="UP000095392"/>
    </source>
</evidence>
<dbReference type="EMBL" id="MIPY01000054">
    <property type="protein sequence ID" value="OES24950.1"/>
    <property type="molecule type" value="Genomic_DNA"/>
</dbReference>
<organism evidence="2 3">
    <name type="scientific">Alteromonas macleodii</name>
    <name type="common">Pseudoalteromonas macleodii</name>
    <dbReference type="NCBI Taxonomy" id="28108"/>
    <lineage>
        <taxon>Bacteria</taxon>
        <taxon>Pseudomonadati</taxon>
        <taxon>Pseudomonadota</taxon>
        <taxon>Gammaproteobacteria</taxon>
        <taxon>Alteromonadales</taxon>
        <taxon>Alteromonadaceae</taxon>
        <taxon>Alteromonas/Salinimonas group</taxon>
        <taxon>Alteromonas</taxon>
    </lineage>
</organism>
<gene>
    <name evidence="2" type="ORF">BFV95_4510</name>
</gene>
<evidence type="ECO:0000256" key="1">
    <source>
        <dbReference type="SAM" id="Phobius"/>
    </source>
</evidence>
<accession>A0AB36FQX4</accession>